<comment type="similarity">
    <text evidence="1 3">Belongs to the peptidase A1 family.</text>
</comment>
<keyword evidence="3" id="KW-0064">Aspartyl protease</keyword>
<dbReference type="OrthoDB" id="771136at2759"/>
<evidence type="ECO:0000256" key="1">
    <source>
        <dbReference type="ARBA" id="ARBA00007447"/>
    </source>
</evidence>
<keyword evidence="3" id="KW-0645">Protease</keyword>
<dbReference type="WBParaSite" id="HPBE_0001286101-mRNA-1">
    <property type="protein sequence ID" value="HPBE_0001286101-mRNA-1"/>
    <property type="gene ID" value="HPBE_0001286101"/>
</dbReference>
<reference evidence="8" key="2">
    <citation type="submission" date="2019-09" db="UniProtKB">
        <authorList>
            <consortium name="WormBaseParasite"/>
        </authorList>
    </citation>
    <scope>IDENTIFICATION</scope>
</reference>
<dbReference type="PANTHER" id="PTHR47966:SF71">
    <property type="entry name" value="PEPTIDASE A1 DOMAIN-CONTAINING PROTEIN"/>
    <property type="match status" value="1"/>
</dbReference>
<dbReference type="InterPro" id="IPR033121">
    <property type="entry name" value="PEPTIDASE_A1"/>
</dbReference>
<dbReference type="Proteomes" id="UP000050761">
    <property type="component" value="Unassembled WGS sequence"/>
</dbReference>
<dbReference type="CDD" id="cd05471">
    <property type="entry name" value="pepsin_like"/>
    <property type="match status" value="1"/>
</dbReference>
<accession>A0A3P8DCA4</accession>
<evidence type="ECO:0000313" key="6">
    <source>
        <dbReference type="EMBL" id="VDO93905.1"/>
    </source>
</evidence>
<keyword evidence="7" id="KW-1185">Reference proteome</keyword>
<dbReference type="InterPro" id="IPR034164">
    <property type="entry name" value="Pepsin-like_dom"/>
</dbReference>
<dbReference type="InterPro" id="IPR001969">
    <property type="entry name" value="Aspartic_peptidase_AS"/>
</dbReference>
<keyword evidence="4" id="KW-0732">Signal</keyword>
<gene>
    <name evidence="6" type="ORF">HPBE_LOCUS12862</name>
</gene>
<evidence type="ECO:0000256" key="4">
    <source>
        <dbReference type="SAM" id="SignalP"/>
    </source>
</evidence>
<evidence type="ECO:0000313" key="8">
    <source>
        <dbReference type="WBParaSite" id="HPBE_0001286101-mRNA-1"/>
    </source>
</evidence>
<dbReference type="EMBL" id="UZAH01027665">
    <property type="protein sequence ID" value="VDO93905.1"/>
    <property type="molecule type" value="Genomic_DNA"/>
</dbReference>
<dbReference type="GO" id="GO:0005764">
    <property type="term" value="C:lysosome"/>
    <property type="evidence" value="ECO:0007669"/>
    <property type="project" value="TreeGrafter"/>
</dbReference>
<dbReference type="PROSITE" id="PS00141">
    <property type="entry name" value="ASP_PROTEASE"/>
    <property type="match status" value="1"/>
</dbReference>
<dbReference type="InterPro" id="IPR001461">
    <property type="entry name" value="Aspartic_peptidase_A1"/>
</dbReference>
<feature type="signal peptide" evidence="4">
    <location>
        <begin position="1"/>
        <end position="17"/>
    </location>
</feature>
<dbReference type="PANTHER" id="PTHR47966">
    <property type="entry name" value="BETA-SITE APP-CLEAVING ENZYME, ISOFORM A-RELATED"/>
    <property type="match status" value="1"/>
</dbReference>
<evidence type="ECO:0000256" key="3">
    <source>
        <dbReference type="RuleBase" id="RU000454"/>
    </source>
</evidence>
<dbReference type="PRINTS" id="PR00792">
    <property type="entry name" value="PEPSIN"/>
</dbReference>
<dbReference type="FunFam" id="2.40.70.10:FF:000008">
    <property type="entry name" value="Cathepsin D"/>
    <property type="match status" value="1"/>
</dbReference>
<dbReference type="PROSITE" id="PS51767">
    <property type="entry name" value="PEPTIDASE_A1"/>
    <property type="match status" value="1"/>
</dbReference>
<proteinExistence type="inferred from homology"/>
<dbReference type="Gene3D" id="2.40.70.10">
    <property type="entry name" value="Acid Proteases"/>
    <property type="match status" value="2"/>
</dbReference>
<evidence type="ECO:0000259" key="5">
    <source>
        <dbReference type="PROSITE" id="PS51767"/>
    </source>
</evidence>
<dbReference type="AlphaFoldDB" id="A0A183FWM8"/>
<feature type="disulfide bond" evidence="2">
    <location>
        <begin position="286"/>
        <end position="317"/>
    </location>
</feature>
<sequence length="368" mass="39646">MRLALLVTSALLTTVSSFVIPINIAQVSNVTSGGTELDQFMQSYFVTNVTVGTPPQLFRVIVDTGSANFWIPDVTCSACKNKRLFDSKASSTFIKNGMPWANSDRFGNTSGILGADTVRFATDARDMVTVENTGVFQAAEIGEKVAALDGVDGVLGLAFQAIATANVIPPFITGFNRGHIVSPVFSIWLEEQGESSDSGTAGVIFYGGYDPVHCSSERKFQYLSVIGQFQFTTATLYINGHETAGKMQTTIVSSSPFIKMPLSSVRKVLSLLHLPADTPLPAKVKCDAVLELEIYIAFEELIISQRNLIVPNGDGTCTLAVMPADAGSWNDGLNIELGIPFLRGRCTYFDIDQQRVGFADAKSHASNK</sequence>
<dbReference type="SUPFAM" id="SSF50630">
    <property type="entry name" value="Acid proteases"/>
    <property type="match status" value="1"/>
</dbReference>
<accession>A0A183FWM8</accession>
<dbReference type="GO" id="GO:0004190">
    <property type="term" value="F:aspartic-type endopeptidase activity"/>
    <property type="evidence" value="ECO:0007669"/>
    <property type="project" value="UniProtKB-KW"/>
</dbReference>
<evidence type="ECO:0000313" key="7">
    <source>
        <dbReference type="Proteomes" id="UP000050761"/>
    </source>
</evidence>
<protein>
    <submittedName>
        <fullName evidence="8">Peptidase A1 domain-containing protein</fullName>
    </submittedName>
</protein>
<reference evidence="6 7" key="1">
    <citation type="submission" date="2018-11" db="EMBL/GenBank/DDBJ databases">
        <authorList>
            <consortium name="Pathogen Informatics"/>
        </authorList>
    </citation>
    <scope>NUCLEOTIDE SEQUENCE [LARGE SCALE GENOMIC DNA]</scope>
</reference>
<dbReference type="InterPro" id="IPR021109">
    <property type="entry name" value="Peptidase_aspartic_dom_sf"/>
</dbReference>
<organism evidence="7 8">
    <name type="scientific">Heligmosomoides polygyrus</name>
    <name type="common">Parasitic roundworm</name>
    <dbReference type="NCBI Taxonomy" id="6339"/>
    <lineage>
        <taxon>Eukaryota</taxon>
        <taxon>Metazoa</taxon>
        <taxon>Ecdysozoa</taxon>
        <taxon>Nematoda</taxon>
        <taxon>Chromadorea</taxon>
        <taxon>Rhabditida</taxon>
        <taxon>Rhabditina</taxon>
        <taxon>Rhabditomorpha</taxon>
        <taxon>Strongyloidea</taxon>
        <taxon>Heligmosomidae</taxon>
        <taxon>Heligmosomoides</taxon>
    </lineage>
</organism>
<keyword evidence="3" id="KW-0378">Hydrolase</keyword>
<dbReference type="GO" id="GO:0006508">
    <property type="term" value="P:proteolysis"/>
    <property type="evidence" value="ECO:0007669"/>
    <property type="project" value="UniProtKB-KW"/>
</dbReference>
<keyword evidence="2" id="KW-1015">Disulfide bond</keyword>
<feature type="domain" description="Peptidase A1" evidence="5">
    <location>
        <begin position="45"/>
        <end position="359"/>
    </location>
</feature>
<feature type="chain" id="PRO_5044551704" evidence="4">
    <location>
        <begin position="18"/>
        <end position="368"/>
    </location>
</feature>
<evidence type="ECO:0000256" key="2">
    <source>
        <dbReference type="PIRSR" id="PIRSR601461-2"/>
    </source>
</evidence>
<name>A0A183FWM8_HELPZ</name>
<dbReference type="Pfam" id="PF00026">
    <property type="entry name" value="Asp"/>
    <property type="match status" value="1"/>
</dbReference>